<sequence length="284" mass="32171">MASRRSKDKSPATDNTIVKKEPVLPLEIINRFTPLGTIPKPNYSSVLVSSYDPYALTSVNQPVKTVFPKTSYTSQYVKKQYFQNLFSIKTNMASITDPFRLATSYFPPRFHWIPEHNDKTVNYYADILSHENSITIKGIKDKINTGKAIYHSVFLNHIISEEMWGPNLASTRMLPKSNVPYSYHDYITAWFRFMLHQNENMTHSWDLSSPNALPGVKINSPVQKAELANAHASTSVTTVKSSVKPKKKGSPLDEIRKDPDALYALLKGTQLLKRQEAQYGSTVI</sequence>
<proteinExistence type="predicted"/>
<protein>
    <submittedName>
        <fullName evidence="1">Uncharacterized protein</fullName>
    </submittedName>
</protein>
<name>A0AAW2CFW9_9ROSI</name>
<organism evidence="1 2">
    <name type="scientific">Lithocarpus litseifolius</name>
    <dbReference type="NCBI Taxonomy" id="425828"/>
    <lineage>
        <taxon>Eukaryota</taxon>
        <taxon>Viridiplantae</taxon>
        <taxon>Streptophyta</taxon>
        <taxon>Embryophyta</taxon>
        <taxon>Tracheophyta</taxon>
        <taxon>Spermatophyta</taxon>
        <taxon>Magnoliopsida</taxon>
        <taxon>eudicotyledons</taxon>
        <taxon>Gunneridae</taxon>
        <taxon>Pentapetalae</taxon>
        <taxon>rosids</taxon>
        <taxon>fabids</taxon>
        <taxon>Fagales</taxon>
        <taxon>Fagaceae</taxon>
        <taxon>Lithocarpus</taxon>
    </lineage>
</organism>
<dbReference type="EMBL" id="JAZDWU010000007">
    <property type="protein sequence ID" value="KAK9997032.1"/>
    <property type="molecule type" value="Genomic_DNA"/>
</dbReference>
<keyword evidence="2" id="KW-1185">Reference proteome</keyword>
<reference evidence="1 2" key="1">
    <citation type="submission" date="2024-01" db="EMBL/GenBank/DDBJ databases">
        <title>A telomere-to-telomere, gap-free genome of sweet tea (Lithocarpus litseifolius).</title>
        <authorList>
            <person name="Zhou J."/>
        </authorList>
    </citation>
    <scope>NUCLEOTIDE SEQUENCE [LARGE SCALE GENOMIC DNA]</scope>
    <source>
        <strain evidence="1">Zhou-2022a</strain>
        <tissue evidence="1">Leaf</tissue>
    </source>
</reference>
<evidence type="ECO:0000313" key="1">
    <source>
        <dbReference type="EMBL" id="KAK9997032.1"/>
    </source>
</evidence>
<dbReference type="PANTHER" id="PTHR48434:SF1">
    <property type="entry name" value="(RAPE) HYPOTHETICAL PROTEIN"/>
    <property type="match status" value="1"/>
</dbReference>
<dbReference type="AlphaFoldDB" id="A0AAW2CFW9"/>
<gene>
    <name evidence="1" type="ORF">SO802_021718</name>
</gene>
<dbReference type="PANTHER" id="PTHR48434">
    <property type="entry name" value="(RAPE) HYPOTHETICAL PROTEIN"/>
    <property type="match status" value="1"/>
</dbReference>
<comment type="caution">
    <text evidence="1">The sequence shown here is derived from an EMBL/GenBank/DDBJ whole genome shotgun (WGS) entry which is preliminary data.</text>
</comment>
<accession>A0AAW2CFW9</accession>
<dbReference type="Proteomes" id="UP001459277">
    <property type="component" value="Unassembled WGS sequence"/>
</dbReference>
<evidence type="ECO:0000313" key="2">
    <source>
        <dbReference type="Proteomes" id="UP001459277"/>
    </source>
</evidence>